<evidence type="ECO:0000259" key="2">
    <source>
        <dbReference type="Pfam" id="PF18990"/>
    </source>
</evidence>
<dbReference type="EMBL" id="CP136051">
    <property type="protein sequence ID" value="WOK06030.1"/>
    <property type="molecule type" value="Genomic_DNA"/>
</dbReference>
<gene>
    <name evidence="3" type="ORF">RT717_23420</name>
</gene>
<proteinExistence type="predicted"/>
<accession>A0ABZ0ILY1</accession>
<sequence>MRRWLTTILVIICCFATVKGQNGLGLYTLGDAVPQNSRLNPANEIKGKLVLGLPVISEMGLHVNNRFGYNRAFTKLENDSVKLDVDKVVSHLKKRNALLFETSIPLLYVGIKPEKSSFGYSFFVNERINVRGQYTKNLIKAAWEGTNSLVGQPLNIGKSAFSASYFREYGVGVNTSLMNDDLKIGARIKLIQGIYNVKTLWGMDARVDIEPETYSYGFLFKRAGLNAAGVSEYPSVGYLLSNPNKGAAIDLGATWTHQNLYSLSASITDLGYVRWKEFSQNFILSDTSFAFQGVYFTADGDIESTIDSLKNAFTPKETANPYSAMLSAKSILSGSLLLGPVDRVTVTMMNQLLVGKVKSAFAVSYVKQLTPGIVASGSVVKLPQQWPRPGLALSMTGGPVQYYIASDNLIGFANVGNMNTLDFKMGVNLIIGSGKAKKETDLPPAHRSKPKFSSNDEGVDYPTDPRLKKPTVVRKKDIYTIITKKKQPKSWKNWFKKKSDN</sequence>
<protein>
    <submittedName>
        <fullName evidence="3">DUF5723 family protein</fullName>
    </submittedName>
</protein>
<dbReference type="Pfam" id="PF18990">
    <property type="entry name" value="DUF5723"/>
    <property type="match status" value="1"/>
</dbReference>
<dbReference type="InterPro" id="IPR043781">
    <property type="entry name" value="DUF5723"/>
</dbReference>
<dbReference type="Proteomes" id="UP001302349">
    <property type="component" value="Chromosome"/>
</dbReference>
<evidence type="ECO:0000313" key="4">
    <source>
        <dbReference type="Proteomes" id="UP001302349"/>
    </source>
</evidence>
<evidence type="ECO:0000313" key="3">
    <source>
        <dbReference type="EMBL" id="WOK06030.1"/>
    </source>
</evidence>
<feature type="region of interest" description="Disordered" evidence="1">
    <location>
        <begin position="437"/>
        <end position="468"/>
    </location>
</feature>
<evidence type="ECO:0000256" key="1">
    <source>
        <dbReference type="SAM" id="MobiDB-lite"/>
    </source>
</evidence>
<dbReference type="RefSeq" id="WP_317488770.1">
    <property type="nucleotide sequence ID" value="NZ_CP136051.1"/>
</dbReference>
<name>A0ABZ0ILY1_9BACT</name>
<organism evidence="3 4">
    <name type="scientific">Imperialibacter roseus</name>
    <dbReference type="NCBI Taxonomy" id="1324217"/>
    <lineage>
        <taxon>Bacteria</taxon>
        <taxon>Pseudomonadati</taxon>
        <taxon>Bacteroidota</taxon>
        <taxon>Cytophagia</taxon>
        <taxon>Cytophagales</taxon>
        <taxon>Flammeovirgaceae</taxon>
        <taxon>Imperialibacter</taxon>
    </lineage>
</organism>
<feature type="domain" description="DUF5723" evidence="2">
    <location>
        <begin position="41"/>
        <end position="407"/>
    </location>
</feature>
<reference evidence="3 4" key="1">
    <citation type="journal article" date="2023" name="Microbiol. Resour. Announc.">
        <title>Complete Genome Sequence of Imperialibacter roseus strain P4T.</title>
        <authorList>
            <person name="Tizabi D.R."/>
            <person name="Bachvaroff T."/>
            <person name="Hill R.T."/>
        </authorList>
    </citation>
    <scope>NUCLEOTIDE SEQUENCE [LARGE SCALE GENOMIC DNA]</scope>
    <source>
        <strain evidence="3 4">P4T</strain>
    </source>
</reference>
<keyword evidence="4" id="KW-1185">Reference proteome</keyword>